<keyword evidence="7 8" id="KW-0472">Membrane</keyword>
<evidence type="ECO:0000256" key="4">
    <source>
        <dbReference type="ARBA" id="ARBA00022679"/>
    </source>
</evidence>
<feature type="transmembrane region" description="Helical" evidence="8">
    <location>
        <begin position="347"/>
        <end position="367"/>
    </location>
</feature>
<accession>A0ABT5KEQ0</accession>
<gene>
    <name evidence="10" type="ORF">PRZ03_12560</name>
</gene>
<evidence type="ECO:0000256" key="2">
    <source>
        <dbReference type="ARBA" id="ARBA00022475"/>
    </source>
</evidence>
<keyword evidence="11" id="KW-1185">Reference proteome</keyword>
<keyword evidence="3" id="KW-0328">Glycosyltransferase</keyword>
<evidence type="ECO:0000256" key="6">
    <source>
        <dbReference type="ARBA" id="ARBA00022989"/>
    </source>
</evidence>
<keyword evidence="5 8" id="KW-0812">Transmembrane</keyword>
<organism evidence="10 11">
    <name type="scientific">Roseateles albus</name>
    <dbReference type="NCBI Taxonomy" id="2987525"/>
    <lineage>
        <taxon>Bacteria</taxon>
        <taxon>Pseudomonadati</taxon>
        <taxon>Pseudomonadota</taxon>
        <taxon>Betaproteobacteria</taxon>
        <taxon>Burkholderiales</taxon>
        <taxon>Sphaerotilaceae</taxon>
        <taxon>Roseateles</taxon>
    </lineage>
</organism>
<sequence>MPKLPQSPSHPQGNPQRVWYGLLALILLLRLLTLASLPLTDHTEARYAEIARLMLQLQDWISPHITPTEVFWAKPPLSTWSQALSMTVFGVSPWAARLPAVLWSCAALGAAGWMLKGSLSRLQTLVVLVALALSPLFFIAAGAVMTDATLAATTLFVQAAWWRVLRSHSAPERLRLARWLGFGVGLALLTKGPAAVVLTLLPIFMHAAWRRHWPAIRAVASDVWVWLICLGVALPWYVAAELKTPGFMEYFVLGEHVMRFMQPGWSGDRYGFAHAQPLGIIWPYTFVAALPAALILLLRLPYLRIRQGAGALRAQFHQTDGGVDLACYALCIALAPLLLFSAASNLIWTYAMTALPGLAILAVMACPQAWFERTISWGLGLALLLLYAWAFVFKLPQEAAKHSDQSLIAAYEQACGSQSCRLSYASKPDYSAYFYTAGRLYAGMPGQASAPAFKVIHLAKDDPLRSDALACNRDQCLLRDLDADAALVNSNR</sequence>
<dbReference type="PANTHER" id="PTHR33908">
    <property type="entry name" value="MANNOSYLTRANSFERASE YKCB-RELATED"/>
    <property type="match status" value="1"/>
</dbReference>
<dbReference type="Pfam" id="PF02366">
    <property type="entry name" value="PMT"/>
    <property type="match status" value="1"/>
</dbReference>
<evidence type="ECO:0000256" key="8">
    <source>
        <dbReference type="SAM" id="Phobius"/>
    </source>
</evidence>
<feature type="transmembrane region" description="Helical" evidence="8">
    <location>
        <begin position="216"/>
        <end position="238"/>
    </location>
</feature>
<keyword evidence="6 8" id="KW-1133">Transmembrane helix</keyword>
<feature type="transmembrane region" description="Helical" evidence="8">
    <location>
        <begin position="179"/>
        <end position="204"/>
    </location>
</feature>
<feature type="transmembrane region" description="Helical" evidence="8">
    <location>
        <begin position="374"/>
        <end position="393"/>
    </location>
</feature>
<evidence type="ECO:0000256" key="5">
    <source>
        <dbReference type="ARBA" id="ARBA00022692"/>
    </source>
</evidence>
<proteinExistence type="predicted"/>
<evidence type="ECO:0000313" key="11">
    <source>
        <dbReference type="Proteomes" id="UP001221189"/>
    </source>
</evidence>
<dbReference type="Proteomes" id="UP001221189">
    <property type="component" value="Unassembled WGS sequence"/>
</dbReference>
<keyword evidence="4" id="KW-0808">Transferase</keyword>
<dbReference type="EMBL" id="JAQQXT010000007">
    <property type="protein sequence ID" value="MDC8772406.1"/>
    <property type="molecule type" value="Genomic_DNA"/>
</dbReference>
<protein>
    <submittedName>
        <fullName evidence="10">Glycosyltransferase family 39 protein</fullName>
    </submittedName>
</protein>
<dbReference type="PANTHER" id="PTHR33908:SF3">
    <property type="entry name" value="UNDECAPRENYL PHOSPHATE-ALPHA-4-AMINO-4-DEOXY-L-ARABINOSE ARABINOSYL TRANSFERASE"/>
    <property type="match status" value="1"/>
</dbReference>
<evidence type="ECO:0000256" key="1">
    <source>
        <dbReference type="ARBA" id="ARBA00004651"/>
    </source>
</evidence>
<feature type="transmembrane region" description="Helical" evidence="8">
    <location>
        <begin position="280"/>
        <end position="300"/>
    </location>
</feature>
<feature type="transmembrane region" description="Helical" evidence="8">
    <location>
        <begin position="321"/>
        <end position="341"/>
    </location>
</feature>
<feature type="transmembrane region" description="Helical" evidence="8">
    <location>
        <begin position="20"/>
        <end position="39"/>
    </location>
</feature>
<dbReference type="InterPro" id="IPR003342">
    <property type="entry name" value="ArnT-like_N"/>
</dbReference>
<evidence type="ECO:0000256" key="3">
    <source>
        <dbReference type="ARBA" id="ARBA00022676"/>
    </source>
</evidence>
<dbReference type="RefSeq" id="WP_273600609.1">
    <property type="nucleotide sequence ID" value="NZ_JAQQXT010000007.1"/>
</dbReference>
<keyword evidence="2" id="KW-1003">Cell membrane</keyword>
<dbReference type="InterPro" id="IPR050297">
    <property type="entry name" value="LipidA_mod_glycosyltrf_83"/>
</dbReference>
<evidence type="ECO:0000259" key="9">
    <source>
        <dbReference type="Pfam" id="PF02366"/>
    </source>
</evidence>
<evidence type="ECO:0000313" key="10">
    <source>
        <dbReference type="EMBL" id="MDC8772406.1"/>
    </source>
</evidence>
<name>A0ABT5KEQ0_9BURK</name>
<feature type="transmembrane region" description="Helical" evidence="8">
    <location>
        <begin position="125"/>
        <end position="145"/>
    </location>
</feature>
<evidence type="ECO:0000256" key="7">
    <source>
        <dbReference type="ARBA" id="ARBA00023136"/>
    </source>
</evidence>
<comment type="caution">
    <text evidence="10">The sequence shown here is derived from an EMBL/GenBank/DDBJ whole genome shotgun (WGS) entry which is preliminary data.</text>
</comment>
<comment type="subcellular location">
    <subcellularLocation>
        <location evidence="1">Cell membrane</location>
        <topology evidence="1">Multi-pass membrane protein</topology>
    </subcellularLocation>
</comment>
<feature type="domain" description="ArnT-like N-terminal" evidence="9">
    <location>
        <begin position="41"/>
        <end position="251"/>
    </location>
</feature>
<reference evidence="10 11" key="1">
    <citation type="submission" date="2022-10" db="EMBL/GenBank/DDBJ databases">
        <title>Paucibacter sp. hw1 Genome sequencing.</title>
        <authorList>
            <person name="Park S."/>
        </authorList>
    </citation>
    <scope>NUCLEOTIDE SEQUENCE [LARGE SCALE GENOMIC DNA]</scope>
    <source>
        <strain evidence="11">hw1</strain>
    </source>
</reference>